<dbReference type="PANTHER" id="PTHR47481:SF7">
    <property type="entry name" value="CCHC-TYPE DOMAIN-CONTAINING PROTEIN"/>
    <property type="match status" value="1"/>
</dbReference>
<name>A0ABY9DCQ7_VITVI</name>
<evidence type="ECO:0000313" key="2">
    <source>
        <dbReference type="EMBL" id="WKA05464.1"/>
    </source>
</evidence>
<keyword evidence="1" id="KW-0175">Coiled coil</keyword>
<evidence type="ECO:0000313" key="4">
    <source>
        <dbReference type="Proteomes" id="UP001227230"/>
    </source>
</evidence>
<dbReference type="Pfam" id="PF14223">
    <property type="entry name" value="Retrotran_gag_2"/>
    <property type="match status" value="1"/>
</dbReference>
<feature type="coiled-coil region" evidence="1">
    <location>
        <begin position="115"/>
        <end position="142"/>
    </location>
</feature>
<proteinExistence type="predicted"/>
<dbReference type="Proteomes" id="UP001227230">
    <property type="component" value="Chromosome 15"/>
</dbReference>
<evidence type="ECO:0008006" key="5">
    <source>
        <dbReference type="Google" id="ProtNLM"/>
    </source>
</evidence>
<keyword evidence="4" id="KW-1185">Reference proteome</keyword>
<organism evidence="2 4">
    <name type="scientific">Vitis vinifera</name>
    <name type="common">Grape</name>
    <dbReference type="NCBI Taxonomy" id="29760"/>
    <lineage>
        <taxon>Eukaryota</taxon>
        <taxon>Viridiplantae</taxon>
        <taxon>Streptophyta</taxon>
        <taxon>Embryophyta</taxon>
        <taxon>Tracheophyta</taxon>
        <taxon>Spermatophyta</taxon>
        <taxon>Magnoliopsida</taxon>
        <taxon>eudicotyledons</taxon>
        <taxon>Gunneridae</taxon>
        <taxon>Pentapetalae</taxon>
        <taxon>rosids</taxon>
        <taxon>Vitales</taxon>
        <taxon>Vitaceae</taxon>
        <taxon>Viteae</taxon>
        <taxon>Vitis</taxon>
    </lineage>
</organism>
<protein>
    <recommendedName>
        <fullName evidence="5">Retrovirus-related Pol polyprotein from transposon TNT 1-94</fullName>
    </recommendedName>
</protein>
<dbReference type="EMBL" id="CP126662">
    <property type="protein sequence ID" value="WKA05464.1"/>
    <property type="molecule type" value="Genomic_DNA"/>
</dbReference>
<gene>
    <name evidence="2" type="ORF">VitviT2T_023428</name>
    <name evidence="3" type="ORF">VitviT2T_023432</name>
</gene>
<dbReference type="EMBL" id="CP126662">
    <property type="protein sequence ID" value="WKA05468.1"/>
    <property type="molecule type" value="Genomic_DNA"/>
</dbReference>
<reference evidence="2 4" key="1">
    <citation type="journal article" date="2023" name="Hortic Res">
        <title>The complete reference genome for grapevine (Vitis vinifera L.) genetics and breeding.</title>
        <authorList>
            <person name="Shi X."/>
            <person name="Cao S."/>
            <person name="Wang X."/>
            <person name="Huang S."/>
            <person name="Wang Y."/>
            <person name="Liu Z."/>
            <person name="Liu W."/>
            <person name="Leng X."/>
            <person name="Peng Y."/>
            <person name="Wang N."/>
            <person name="Wang Y."/>
            <person name="Ma Z."/>
            <person name="Xu X."/>
            <person name="Zhang F."/>
            <person name="Xue H."/>
            <person name="Zhong H."/>
            <person name="Wang Y."/>
            <person name="Zhang K."/>
            <person name="Velt A."/>
            <person name="Avia K."/>
            <person name="Holtgrawe D."/>
            <person name="Grimplet J."/>
            <person name="Matus J.T."/>
            <person name="Ware D."/>
            <person name="Wu X."/>
            <person name="Wang H."/>
            <person name="Liu C."/>
            <person name="Fang Y."/>
            <person name="Rustenholz C."/>
            <person name="Cheng Z."/>
            <person name="Xiao H."/>
            <person name="Zhou Y."/>
        </authorList>
    </citation>
    <scope>NUCLEOTIDE SEQUENCE [LARGE SCALE GENOMIC DNA]</scope>
    <source>
        <strain evidence="4">cv. Pinot noir / PN40024</strain>
        <tissue evidence="2">Leaf</tissue>
    </source>
</reference>
<accession>A0ABY9DCQ7</accession>
<sequence length="182" mass="20812">MRSAKFDIEKFSGKSDFGLWRVKMKALLVQQGLQDALKGEKDLPKTLSEKEKNDILEKAQSAIILSLGDKALREVSKETSAAAIWLKLEKLYMTKSLANRLYLKQRLYSFRMAEEKSIEDQMDEFNKIIDDLENVDVKMEEEDQAIILLSALPKSYEHFVDAMLYGRGQSLTLEEVQAALNS</sequence>
<dbReference type="PANTHER" id="PTHR47481">
    <property type="match status" value="1"/>
</dbReference>
<evidence type="ECO:0000256" key="1">
    <source>
        <dbReference type="SAM" id="Coils"/>
    </source>
</evidence>
<evidence type="ECO:0000313" key="3">
    <source>
        <dbReference type="EMBL" id="WKA05468.1"/>
    </source>
</evidence>